<comment type="subcellular location">
    <subcellularLocation>
        <location evidence="1">Endoplasmic reticulum membrane</location>
        <topology evidence="1">Single-pass type II membrane protein</topology>
    </subcellularLocation>
</comment>
<evidence type="ECO:0000256" key="5">
    <source>
        <dbReference type="ARBA" id="ARBA00022968"/>
    </source>
</evidence>
<dbReference type="InterPro" id="IPR036026">
    <property type="entry name" value="Seven-hairpin_glycosidases"/>
</dbReference>
<keyword evidence="6 13" id="KW-1133">Transmembrane helix</keyword>
<dbReference type="RefSeq" id="XP_002126322.1">
    <property type="nucleotide sequence ID" value="XM_002126286.5"/>
</dbReference>
<dbReference type="Gene3D" id="1.50.10.10">
    <property type="match status" value="1"/>
</dbReference>
<dbReference type="FunCoup" id="A0A1W2W835">
    <property type="interactions" value="60"/>
</dbReference>
<dbReference type="PANTHER" id="PTHR45679">
    <property type="entry name" value="ER DEGRADATION-ENHANCING ALPHA-MANNOSIDASE-LIKE PROTEIN 2"/>
    <property type="match status" value="1"/>
</dbReference>
<keyword evidence="5" id="KW-0735">Signal-anchor</keyword>
<evidence type="ECO:0000313" key="14">
    <source>
        <dbReference type="Ensembl" id="ENSCINP00000035480.1"/>
    </source>
</evidence>
<dbReference type="PANTHER" id="PTHR45679:SF5">
    <property type="entry name" value="ER DEGRADATION-ENHANCING ALPHA-MANNOSIDASE-LIKE PROTEIN 1"/>
    <property type="match status" value="1"/>
</dbReference>
<dbReference type="InterPro" id="IPR001382">
    <property type="entry name" value="Glyco_hydro_47"/>
</dbReference>
<comment type="cofactor">
    <cofactor evidence="11">
        <name>Ca(2+)</name>
        <dbReference type="ChEBI" id="CHEBI:29108"/>
    </cofactor>
</comment>
<dbReference type="STRING" id="7719.ENSCINP00000035480"/>
<sequence>MFRTSFGLITVAHIFMCLIPVGFPSFLNNKSDEKTIFQSEFWQNYYGERYLHFPESKRLEAKEDARNMFYFGYDNYMKYAFPQDELNPIACCGRGPDLMNPLNLNINDVLGNFSLTLIDSLDTIAIMGNSSEFKHAVEVVLNQVSFDLDSTVQVFETNIRVLGSLLSAHLIISDPLQPFGDMRPHDYNGELLSLAHDLAVRLLPAFENTKSGIPYPRVNLRHGLPNSTITHTATAGAGSLLLEFGTLSRLIGDPTFENVARRAMHELWMRKNSDTGLLGVAIDVVTGEWMGKQSGVGAGLDSYLEYLLKAYILFGEKRDLDVFDEALQSIKEHLRRGRKHCNSGSGDPPIYVNVDLSNGMMINTWVDSLQAFLPGLLVLNGDIEEAICCHALYYAIWKRYEALPERYNWRLKAPDVRFYPLRPEFIESTYLLYRATKNPFYLNVGREILDSLERHAKTECGYASLHNVLDKTQEDRMESFFLSETCKYLYLLFDFENPLHKSSGMLSVFTTEGHLLPVNLKKPWESDFDFCYAGTTGNKTTSKSKRQCEFIPLERRFSLPLRRDYLRQVHEMVGGVT</sequence>
<comment type="function">
    <text evidence="9">Extracts misfolded glycoproteins, but not glycoproteins undergoing productive folding, from the calnexin cycle. It is directly involved in endoplasmic reticulum-associated degradation (ERAD) and targets misfolded glycoproteins for degradation in an N-glycan-independent manner, probably by forming a complex with SEL1L. It has low mannosidase activity, catalyzing mannose trimming from Man8GlcNAc2 to Man7GlcNAc2.</text>
</comment>
<dbReference type="GO" id="GO:0044322">
    <property type="term" value="C:endoplasmic reticulum quality control compartment"/>
    <property type="evidence" value="ECO:0007669"/>
    <property type="project" value="GOC"/>
</dbReference>
<evidence type="ECO:0000256" key="1">
    <source>
        <dbReference type="ARBA" id="ARBA00004648"/>
    </source>
</evidence>
<organism evidence="14 15">
    <name type="scientific">Ciona intestinalis</name>
    <name type="common">Transparent sea squirt</name>
    <name type="synonym">Ascidia intestinalis</name>
    <dbReference type="NCBI Taxonomy" id="7719"/>
    <lineage>
        <taxon>Eukaryota</taxon>
        <taxon>Metazoa</taxon>
        <taxon>Chordata</taxon>
        <taxon>Tunicata</taxon>
        <taxon>Ascidiacea</taxon>
        <taxon>Phlebobranchia</taxon>
        <taxon>Cionidae</taxon>
        <taxon>Ciona</taxon>
    </lineage>
</organism>
<evidence type="ECO:0000256" key="9">
    <source>
        <dbReference type="ARBA" id="ARBA00060207"/>
    </source>
</evidence>
<feature type="binding site" evidence="11">
    <location>
        <position position="511"/>
    </location>
    <ligand>
        <name>Ca(2+)</name>
        <dbReference type="ChEBI" id="CHEBI:29108"/>
    </ligand>
</feature>
<dbReference type="KEGG" id="cin:494394"/>
<evidence type="ECO:0000256" key="7">
    <source>
        <dbReference type="ARBA" id="ARBA00023136"/>
    </source>
</evidence>
<reference evidence="15" key="1">
    <citation type="journal article" date="2002" name="Science">
        <title>The draft genome of Ciona intestinalis: insights into chordate and vertebrate origins.</title>
        <authorList>
            <person name="Dehal P."/>
            <person name="Satou Y."/>
            <person name="Campbell R.K."/>
            <person name="Chapman J."/>
            <person name="Degnan B."/>
            <person name="De Tomaso A."/>
            <person name="Davidson B."/>
            <person name="Di Gregorio A."/>
            <person name="Gelpke M."/>
            <person name="Goodstein D.M."/>
            <person name="Harafuji N."/>
            <person name="Hastings K.E."/>
            <person name="Ho I."/>
            <person name="Hotta K."/>
            <person name="Huang W."/>
            <person name="Kawashima T."/>
            <person name="Lemaire P."/>
            <person name="Martinez D."/>
            <person name="Meinertzhagen I.A."/>
            <person name="Necula S."/>
            <person name="Nonaka M."/>
            <person name="Putnam N."/>
            <person name="Rash S."/>
            <person name="Saiga H."/>
            <person name="Satake M."/>
            <person name="Terry A."/>
            <person name="Yamada L."/>
            <person name="Wang H.G."/>
            <person name="Awazu S."/>
            <person name="Azumi K."/>
            <person name="Boore J."/>
            <person name="Branno M."/>
            <person name="Chin-Bow S."/>
            <person name="DeSantis R."/>
            <person name="Doyle S."/>
            <person name="Francino P."/>
            <person name="Keys D.N."/>
            <person name="Haga S."/>
            <person name="Hayashi H."/>
            <person name="Hino K."/>
            <person name="Imai K.S."/>
            <person name="Inaba K."/>
            <person name="Kano S."/>
            <person name="Kobayashi K."/>
            <person name="Kobayashi M."/>
            <person name="Lee B.I."/>
            <person name="Makabe K.W."/>
            <person name="Manohar C."/>
            <person name="Matassi G."/>
            <person name="Medina M."/>
            <person name="Mochizuki Y."/>
            <person name="Mount S."/>
            <person name="Morishita T."/>
            <person name="Miura S."/>
            <person name="Nakayama A."/>
            <person name="Nishizaka S."/>
            <person name="Nomoto H."/>
            <person name="Ohta F."/>
            <person name="Oishi K."/>
            <person name="Rigoutsos I."/>
            <person name="Sano M."/>
            <person name="Sasaki A."/>
            <person name="Sasakura Y."/>
            <person name="Shoguchi E."/>
            <person name="Shin-i T."/>
            <person name="Spagnuolo A."/>
            <person name="Stainier D."/>
            <person name="Suzuki M.M."/>
            <person name="Tassy O."/>
            <person name="Takatori N."/>
            <person name="Tokuoka M."/>
            <person name="Yagi K."/>
            <person name="Yoshizaki F."/>
            <person name="Wada S."/>
            <person name="Zhang C."/>
            <person name="Hyatt P.D."/>
            <person name="Larimer F."/>
            <person name="Detter C."/>
            <person name="Doggett N."/>
            <person name="Glavina T."/>
            <person name="Hawkins T."/>
            <person name="Richardson P."/>
            <person name="Lucas S."/>
            <person name="Kohara Y."/>
            <person name="Levine M."/>
            <person name="Satoh N."/>
            <person name="Rokhsar D.S."/>
        </authorList>
    </citation>
    <scope>NUCLEOTIDE SEQUENCE [LARGE SCALE GENOMIC DNA]</scope>
</reference>
<evidence type="ECO:0000256" key="4">
    <source>
        <dbReference type="ARBA" id="ARBA00022824"/>
    </source>
</evidence>
<dbReference type="OrthoDB" id="8118055at2759"/>
<keyword evidence="7 13" id="KW-0472">Membrane</keyword>
<dbReference type="OMA" id="EEFWRMF"/>
<gene>
    <name evidence="14" type="primary">LOC494394</name>
</gene>
<dbReference type="GO" id="GO:1904154">
    <property type="term" value="P:positive regulation of retrograde protein transport, ER to cytosol"/>
    <property type="evidence" value="ECO:0007669"/>
    <property type="project" value="UniProtKB-ARBA"/>
</dbReference>
<comment type="similarity">
    <text evidence="2 12">Belongs to the glycosyl hydrolase 47 family.</text>
</comment>
<dbReference type="FunFam" id="1.50.10.10:FF:000016">
    <property type="entry name" value="alpha-1,2-Mannosidase"/>
    <property type="match status" value="1"/>
</dbReference>
<keyword evidence="11" id="KW-0106">Calcium</keyword>
<feature type="active site" evidence="10">
    <location>
        <position position="301"/>
    </location>
</feature>
<name>A0A1W2W835_CIOIN</name>
<dbReference type="Pfam" id="PF01532">
    <property type="entry name" value="Glyco_hydro_47"/>
    <property type="match status" value="1"/>
</dbReference>
<evidence type="ECO:0000256" key="13">
    <source>
        <dbReference type="SAM" id="Phobius"/>
    </source>
</evidence>
<dbReference type="GeneID" id="494394"/>
<evidence type="ECO:0000256" key="2">
    <source>
        <dbReference type="ARBA" id="ARBA00007658"/>
    </source>
</evidence>
<evidence type="ECO:0000256" key="10">
    <source>
        <dbReference type="PIRSR" id="PIRSR601382-1"/>
    </source>
</evidence>
<evidence type="ECO:0000256" key="6">
    <source>
        <dbReference type="ARBA" id="ARBA00022989"/>
    </source>
</evidence>
<protein>
    <recommendedName>
        <fullName evidence="12">alpha-1,2-Mannosidase</fullName>
        <ecNumber evidence="12">3.2.1.-</ecNumber>
    </recommendedName>
</protein>
<evidence type="ECO:0000313" key="15">
    <source>
        <dbReference type="Proteomes" id="UP000008144"/>
    </source>
</evidence>
<evidence type="ECO:0000256" key="11">
    <source>
        <dbReference type="PIRSR" id="PIRSR601382-2"/>
    </source>
</evidence>
<dbReference type="GeneTree" id="ENSGT00940000157717"/>
<dbReference type="SUPFAM" id="SSF48225">
    <property type="entry name" value="Seven-hairpin glycosidases"/>
    <property type="match status" value="1"/>
</dbReference>
<keyword evidence="4" id="KW-0256">Endoplasmic reticulum</keyword>
<dbReference type="Ensembl" id="ENSCINT00000030430.1">
    <property type="protein sequence ID" value="ENSCINP00000035480.1"/>
    <property type="gene ID" value="ENSCING00000022697.1"/>
</dbReference>
<dbReference type="GO" id="GO:0005509">
    <property type="term" value="F:calcium ion binding"/>
    <property type="evidence" value="ECO:0007669"/>
    <property type="project" value="InterPro"/>
</dbReference>
<dbReference type="EC" id="3.2.1.-" evidence="12"/>
<evidence type="ECO:0000256" key="3">
    <source>
        <dbReference type="ARBA" id="ARBA00022692"/>
    </source>
</evidence>
<evidence type="ECO:0000256" key="8">
    <source>
        <dbReference type="ARBA" id="ARBA00023180"/>
    </source>
</evidence>
<dbReference type="eggNOG" id="KOG2429">
    <property type="taxonomic scope" value="Eukaryota"/>
</dbReference>
<evidence type="ECO:0000256" key="12">
    <source>
        <dbReference type="RuleBase" id="RU361193"/>
    </source>
</evidence>
<dbReference type="InterPro" id="IPR012341">
    <property type="entry name" value="6hp_glycosidase-like_sf"/>
</dbReference>
<feature type="active site" description="Proton donor" evidence="10">
    <location>
        <position position="156"/>
    </location>
</feature>
<dbReference type="GO" id="GO:0005789">
    <property type="term" value="C:endoplasmic reticulum membrane"/>
    <property type="evidence" value="ECO:0007669"/>
    <property type="project" value="UniProtKB-SubCell"/>
</dbReference>
<keyword evidence="15" id="KW-1185">Reference proteome</keyword>
<accession>H2Y0P6</accession>
<accession>A0A1W2W835</accession>
<dbReference type="PRINTS" id="PR00747">
    <property type="entry name" value="GLYHDRLASE47"/>
</dbReference>
<dbReference type="InterPro" id="IPR044674">
    <property type="entry name" value="EDEM1/2/3"/>
</dbReference>
<feature type="active site" description="Proton donor" evidence="10">
    <location>
        <position position="405"/>
    </location>
</feature>
<dbReference type="Proteomes" id="UP000008144">
    <property type="component" value="Unassembled WGS sequence"/>
</dbReference>
<keyword evidence="12" id="KW-0326">Glycosidase</keyword>
<dbReference type="GO" id="GO:1904380">
    <property type="term" value="P:endoplasmic reticulum mannose trimming"/>
    <property type="evidence" value="ECO:0007669"/>
    <property type="project" value="InterPro"/>
</dbReference>
<dbReference type="InParanoid" id="A0A1W2W835"/>
<proteinExistence type="inferred from homology"/>
<reference evidence="14" key="2">
    <citation type="submission" date="2025-08" db="UniProtKB">
        <authorList>
            <consortium name="Ensembl"/>
        </authorList>
    </citation>
    <scope>IDENTIFICATION</scope>
</reference>
<keyword evidence="8" id="KW-0325">Glycoprotein</keyword>
<dbReference type="GO" id="GO:0004571">
    <property type="term" value="F:mannosyl-oligosaccharide 1,2-alpha-mannosidase activity"/>
    <property type="evidence" value="ECO:0007669"/>
    <property type="project" value="InterPro"/>
</dbReference>
<keyword evidence="3 13" id="KW-0812">Transmembrane</keyword>
<feature type="active site" evidence="10">
    <location>
        <position position="424"/>
    </location>
</feature>
<reference evidence="14" key="3">
    <citation type="submission" date="2025-09" db="UniProtKB">
        <authorList>
            <consortium name="Ensembl"/>
        </authorList>
    </citation>
    <scope>IDENTIFICATION</scope>
</reference>
<keyword evidence="11" id="KW-0479">Metal-binding</keyword>
<dbReference type="GO" id="GO:0005975">
    <property type="term" value="P:carbohydrate metabolic process"/>
    <property type="evidence" value="ECO:0007669"/>
    <property type="project" value="InterPro"/>
</dbReference>
<keyword evidence="12" id="KW-0378">Hydrolase</keyword>
<feature type="transmembrane region" description="Helical" evidence="13">
    <location>
        <begin position="6"/>
        <end position="27"/>
    </location>
</feature>
<dbReference type="AlphaFoldDB" id="A0A1W2W835"/>